<sequence length="186" mass="20871">MRLADNKQDKERTNSPRRKPQKVDATETMKAGNIEHEKGMEFIVPFVSHPVSPLGGEIEDLLVPETTKKGDKATNIEKRVSFERATANRINAEKSVSVLRTQSLNDSRTKERRVGPIGSRSLPEDHSDNLEEIGATSAEVHFAKEETAPVELCDIEPLSGTVFRKVTVRRRRQENMRKIPAVDTGE</sequence>
<dbReference type="Proteomes" id="UP001162164">
    <property type="component" value="Unassembled WGS sequence"/>
</dbReference>
<gene>
    <name evidence="2" type="ORF">NQ317_015937</name>
</gene>
<feature type="region of interest" description="Disordered" evidence="1">
    <location>
        <begin position="101"/>
        <end position="128"/>
    </location>
</feature>
<protein>
    <submittedName>
        <fullName evidence="2">Uncharacterized protein</fullName>
    </submittedName>
</protein>
<reference evidence="2" key="1">
    <citation type="journal article" date="2023" name="Insect Mol. Biol.">
        <title>Genome sequencing provides insights into the evolution of gene families encoding plant cell wall-degrading enzymes in longhorned beetles.</title>
        <authorList>
            <person name="Shin N.R."/>
            <person name="Okamura Y."/>
            <person name="Kirsch R."/>
            <person name="Pauchet Y."/>
        </authorList>
    </citation>
    <scope>NUCLEOTIDE SEQUENCE</scope>
    <source>
        <strain evidence="2">MMC_N1</strain>
    </source>
</reference>
<feature type="region of interest" description="Disordered" evidence="1">
    <location>
        <begin position="1"/>
        <end position="36"/>
    </location>
</feature>
<dbReference type="EMBL" id="JAPWTJ010000451">
    <property type="protein sequence ID" value="KAJ8978323.1"/>
    <property type="molecule type" value="Genomic_DNA"/>
</dbReference>
<organism evidence="2 3">
    <name type="scientific">Molorchus minor</name>
    <dbReference type="NCBI Taxonomy" id="1323400"/>
    <lineage>
        <taxon>Eukaryota</taxon>
        <taxon>Metazoa</taxon>
        <taxon>Ecdysozoa</taxon>
        <taxon>Arthropoda</taxon>
        <taxon>Hexapoda</taxon>
        <taxon>Insecta</taxon>
        <taxon>Pterygota</taxon>
        <taxon>Neoptera</taxon>
        <taxon>Endopterygota</taxon>
        <taxon>Coleoptera</taxon>
        <taxon>Polyphaga</taxon>
        <taxon>Cucujiformia</taxon>
        <taxon>Chrysomeloidea</taxon>
        <taxon>Cerambycidae</taxon>
        <taxon>Lamiinae</taxon>
        <taxon>Monochamini</taxon>
        <taxon>Molorchus</taxon>
    </lineage>
</organism>
<evidence type="ECO:0000313" key="2">
    <source>
        <dbReference type="EMBL" id="KAJ8978323.1"/>
    </source>
</evidence>
<accession>A0ABQ9JL29</accession>
<feature type="compositionally biased region" description="Basic and acidic residues" evidence="1">
    <location>
        <begin position="1"/>
        <end position="14"/>
    </location>
</feature>
<proteinExistence type="predicted"/>
<feature type="compositionally biased region" description="Basic and acidic residues" evidence="1">
    <location>
        <begin position="21"/>
        <end position="36"/>
    </location>
</feature>
<keyword evidence="3" id="KW-1185">Reference proteome</keyword>
<comment type="caution">
    <text evidence="2">The sequence shown here is derived from an EMBL/GenBank/DDBJ whole genome shotgun (WGS) entry which is preliminary data.</text>
</comment>
<evidence type="ECO:0000313" key="3">
    <source>
        <dbReference type="Proteomes" id="UP001162164"/>
    </source>
</evidence>
<evidence type="ECO:0000256" key="1">
    <source>
        <dbReference type="SAM" id="MobiDB-lite"/>
    </source>
</evidence>
<name>A0ABQ9JL29_9CUCU</name>